<organism evidence="1 2">
    <name type="scientific">Chromobacterium violaceum</name>
    <dbReference type="NCBI Taxonomy" id="536"/>
    <lineage>
        <taxon>Bacteria</taxon>
        <taxon>Pseudomonadati</taxon>
        <taxon>Pseudomonadota</taxon>
        <taxon>Betaproteobacteria</taxon>
        <taxon>Neisseriales</taxon>
        <taxon>Chromobacteriaceae</taxon>
        <taxon>Chromobacterium</taxon>
    </lineage>
</organism>
<evidence type="ECO:0000313" key="2">
    <source>
        <dbReference type="Proteomes" id="UP000275777"/>
    </source>
</evidence>
<accession>A0A3S4HIU2</accession>
<dbReference type="AlphaFoldDB" id="A0A3S4HIU2"/>
<dbReference type="EMBL" id="LR134182">
    <property type="protein sequence ID" value="VEB42938.1"/>
    <property type="molecule type" value="Genomic_DNA"/>
</dbReference>
<name>A0A3S4HIU2_CHRVL</name>
<gene>
    <name evidence="1" type="ORF">NCTC9695_03392</name>
</gene>
<proteinExistence type="predicted"/>
<evidence type="ECO:0000313" key="1">
    <source>
        <dbReference type="EMBL" id="VEB42938.1"/>
    </source>
</evidence>
<reference evidence="1 2" key="1">
    <citation type="submission" date="2018-12" db="EMBL/GenBank/DDBJ databases">
        <authorList>
            <consortium name="Pathogen Informatics"/>
        </authorList>
    </citation>
    <scope>NUCLEOTIDE SEQUENCE [LARGE SCALE GENOMIC DNA]</scope>
    <source>
        <strain evidence="1 2">NCTC9695</strain>
    </source>
</reference>
<sequence>MLVPFTLFHTAEGKTGHTVYVNPAQVKRVQPVHTKPEKTLIYFSKDDSIVVNEDPATVASRL</sequence>
<protein>
    <submittedName>
        <fullName evidence="1">Uncharacterized protein</fullName>
    </submittedName>
</protein>
<dbReference type="Proteomes" id="UP000275777">
    <property type="component" value="Chromosome"/>
</dbReference>